<sequence>MAIFKFLFGKPIVDHKVYTFIYIMLFIIYVGLGALFVAAGFPWHFILTWALVFPIFIRIEHVIAKMVYRGWVNASKSRFNLKTVGGVFGAMFLNMVVLVPLILYASYYSPNGYFVLNMKQTQVGNNFELSVGMLRGEYNSDFYLGVPVDDPNAVMQAGYEVQIGEGTVIAELYSKKSGDVVWSKEITYSVRGTIEIPAVKGEYYFRLIAEEPVKDLKFRLRT</sequence>
<gene>
    <name evidence="2" type="ORF">SAMN05421737_10487</name>
</gene>
<evidence type="ECO:0000313" key="2">
    <source>
        <dbReference type="EMBL" id="SDB95631.1"/>
    </source>
</evidence>
<dbReference type="Proteomes" id="UP000242662">
    <property type="component" value="Unassembled WGS sequence"/>
</dbReference>
<dbReference type="AlphaFoldDB" id="A0A1G6HN25"/>
<dbReference type="OrthoDB" id="2945485at2"/>
<keyword evidence="3" id="KW-1185">Reference proteome</keyword>
<name>A0A1G6HN25_9BACI</name>
<feature type="transmembrane region" description="Helical" evidence="1">
    <location>
        <begin position="84"/>
        <end position="107"/>
    </location>
</feature>
<protein>
    <submittedName>
        <fullName evidence="2">Uncharacterized protein</fullName>
    </submittedName>
</protein>
<feature type="transmembrane region" description="Helical" evidence="1">
    <location>
        <begin position="45"/>
        <end position="63"/>
    </location>
</feature>
<dbReference type="EMBL" id="FMYM01000004">
    <property type="protein sequence ID" value="SDB95631.1"/>
    <property type="molecule type" value="Genomic_DNA"/>
</dbReference>
<reference evidence="3" key="1">
    <citation type="submission" date="2016-09" db="EMBL/GenBank/DDBJ databases">
        <authorList>
            <person name="Varghese N."/>
            <person name="Submissions S."/>
        </authorList>
    </citation>
    <scope>NUCLEOTIDE SEQUENCE [LARGE SCALE GENOMIC DNA]</scope>
    <source>
        <strain evidence="3">25nlg</strain>
    </source>
</reference>
<feature type="transmembrane region" description="Helical" evidence="1">
    <location>
        <begin position="20"/>
        <end position="39"/>
    </location>
</feature>
<dbReference type="RefSeq" id="WP_090775214.1">
    <property type="nucleotide sequence ID" value="NZ_FMYM01000004.1"/>
</dbReference>
<keyword evidence="1" id="KW-0472">Membrane</keyword>
<keyword evidence="1" id="KW-0812">Transmembrane</keyword>
<evidence type="ECO:0000256" key="1">
    <source>
        <dbReference type="SAM" id="Phobius"/>
    </source>
</evidence>
<keyword evidence="1" id="KW-1133">Transmembrane helix</keyword>
<accession>A0A1G6HN25</accession>
<evidence type="ECO:0000313" key="3">
    <source>
        <dbReference type="Proteomes" id="UP000242662"/>
    </source>
</evidence>
<organism evidence="2 3">
    <name type="scientific">Shouchella lonarensis</name>
    <dbReference type="NCBI Taxonomy" id="1464122"/>
    <lineage>
        <taxon>Bacteria</taxon>
        <taxon>Bacillati</taxon>
        <taxon>Bacillota</taxon>
        <taxon>Bacilli</taxon>
        <taxon>Bacillales</taxon>
        <taxon>Bacillaceae</taxon>
        <taxon>Shouchella</taxon>
    </lineage>
</organism>
<proteinExistence type="predicted"/>